<dbReference type="AlphaFoldDB" id="A0A1Y1YT73"/>
<gene>
    <name evidence="12" type="ORF">K493DRAFT_323530</name>
</gene>
<keyword evidence="5" id="KW-0677">Repeat</keyword>
<comment type="caution">
    <text evidence="12">The sequence shown here is derived from an EMBL/GenBank/DDBJ whole genome shotgun (WGS) entry which is preliminary data.</text>
</comment>
<protein>
    <recommendedName>
        <fullName evidence="3 9">4-hydroxyphenylpyruvate dioxygenase</fullName>
    </recommendedName>
</protein>
<dbReference type="PANTHER" id="PTHR11959:SF1">
    <property type="entry name" value="4-HYDROXYPHENYLPYRUVATE DIOXYGENASE"/>
    <property type="match status" value="1"/>
</dbReference>
<evidence type="ECO:0000256" key="1">
    <source>
        <dbReference type="ARBA" id="ARBA00005162"/>
    </source>
</evidence>
<keyword evidence="12" id="KW-0223">Dioxygenase</keyword>
<keyword evidence="13" id="KW-1185">Reference proteome</keyword>
<keyword evidence="4 10" id="KW-0479">Metal-binding</keyword>
<dbReference type="OrthoDB" id="414569at2759"/>
<evidence type="ECO:0000256" key="8">
    <source>
        <dbReference type="ARBA" id="ARBA00023232"/>
    </source>
</evidence>
<evidence type="ECO:0000256" key="9">
    <source>
        <dbReference type="PIRNR" id="PIRNR009283"/>
    </source>
</evidence>
<dbReference type="InterPro" id="IPR041735">
    <property type="entry name" value="4OHPhenylPyrv_dOase_C"/>
</dbReference>
<feature type="binding site" evidence="10">
    <location>
        <position position="189"/>
    </location>
    <ligand>
        <name>Fe cation</name>
        <dbReference type="ChEBI" id="CHEBI:24875"/>
    </ligand>
</feature>
<evidence type="ECO:0000256" key="5">
    <source>
        <dbReference type="ARBA" id="ARBA00022737"/>
    </source>
</evidence>
<dbReference type="EMBL" id="MCFE01000073">
    <property type="protein sequence ID" value="ORY01159.1"/>
    <property type="molecule type" value="Genomic_DNA"/>
</dbReference>
<dbReference type="GO" id="GO:0006572">
    <property type="term" value="P:L-tyrosine catabolic process"/>
    <property type="evidence" value="ECO:0007669"/>
    <property type="project" value="UniProtKB-KW"/>
</dbReference>
<evidence type="ECO:0000256" key="3">
    <source>
        <dbReference type="ARBA" id="ARBA00013222"/>
    </source>
</evidence>
<evidence type="ECO:0000259" key="11">
    <source>
        <dbReference type="PROSITE" id="PS51819"/>
    </source>
</evidence>
<evidence type="ECO:0000313" key="12">
    <source>
        <dbReference type="EMBL" id="ORY01159.1"/>
    </source>
</evidence>
<evidence type="ECO:0000313" key="13">
    <source>
        <dbReference type="Proteomes" id="UP000193498"/>
    </source>
</evidence>
<reference evidence="12 13" key="1">
    <citation type="submission" date="2016-07" db="EMBL/GenBank/DDBJ databases">
        <title>Pervasive Adenine N6-methylation of Active Genes in Fungi.</title>
        <authorList>
            <consortium name="DOE Joint Genome Institute"/>
            <person name="Mondo S.J."/>
            <person name="Dannebaum R.O."/>
            <person name="Kuo R.C."/>
            <person name="Labutti K."/>
            <person name="Haridas S."/>
            <person name="Kuo A."/>
            <person name="Salamov A."/>
            <person name="Ahrendt S.R."/>
            <person name="Lipzen A."/>
            <person name="Sullivan W."/>
            <person name="Andreopoulos W.B."/>
            <person name="Clum A."/>
            <person name="Lindquist E."/>
            <person name="Daum C."/>
            <person name="Ramamoorthy G.K."/>
            <person name="Gryganskyi A."/>
            <person name="Culley D."/>
            <person name="Magnuson J.K."/>
            <person name="James T.Y."/>
            <person name="O'Malley M.A."/>
            <person name="Stajich J.E."/>
            <person name="Spatafora J.W."/>
            <person name="Visel A."/>
            <person name="Grigoriev I.V."/>
        </authorList>
    </citation>
    <scope>NUCLEOTIDE SEQUENCE [LARGE SCALE GENOMIC DNA]</scope>
    <source>
        <strain evidence="12 13">CBS 931.73</strain>
    </source>
</reference>
<keyword evidence="7 10" id="KW-0408">Iron</keyword>
<dbReference type="CDD" id="cd08342">
    <property type="entry name" value="HPPD_N_like"/>
    <property type="match status" value="1"/>
</dbReference>
<dbReference type="CDD" id="cd07250">
    <property type="entry name" value="HPPD_C_like"/>
    <property type="match status" value="1"/>
</dbReference>
<dbReference type="UniPathway" id="UPA00139">
    <property type="reaction ID" value="UER00362"/>
</dbReference>
<keyword evidence="6" id="KW-0828">Tyrosine catabolism</keyword>
<dbReference type="STRING" id="1314790.A0A1Y1YT73"/>
<dbReference type="GO" id="GO:0003868">
    <property type="term" value="F:4-hydroxyphenylpyruvate dioxygenase activity"/>
    <property type="evidence" value="ECO:0007669"/>
    <property type="project" value="InterPro"/>
</dbReference>
<dbReference type="InParanoid" id="A0A1Y1YT73"/>
<dbReference type="SUPFAM" id="SSF54593">
    <property type="entry name" value="Glyoxalase/Bleomycin resistance protein/Dihydroxybiphenyl dioxygenase"/>
    <property type="match status" value="1"/>
</dbReference>
<sequence>MTSYEFKGAQQPTTYRGFDHITFWVGNAKQAASFYVVRYGFKALAYKGLETGNRDVVSHVVSNNLVTFIFQSPLNPNNKAFADHMAAFADHMAVHGDGIKDVAFTVDDARAVYEHAMKNGAKSIRAPWEETDENGTVVMATIATYGDTEHTFIERKNYTGPFLPNYGTPRDQDPLEDVLPPVPLNHIDHCVGNQPDGEMVEACEMYEKQLGFHRFWSVDDSQIHTEYSALRSIVMADDTEKVKMPINEPAVGKKKSQIQEYVEYYGGAGVQHIALNCPDIITAVSNLRARGAQFLTIPSSYYANLKERLKTSRTQVTEDLEILQKLHILVDYDENGYLLQIFTKPVEDRPTVFLEFIQRKNHEGFGAGNFKSLFEAIERGQEERGNL</sequence>
<accession>A0A1Y1YT73</accession>
<organism evidence="12 13">
    <name type="scientific">Basidiobolus meristosporus CBS 931.73</name>
    <dbReference type="NCBI Taxonomy" id="1314790"/>
    <lineage>
        <taxon>Eukaryota</taxon>
        <taxon>Fungi</taxon>
        <taxon>Fungi incertae sedis</taxon>
        <taxon>Zoopagomycota</taxon>
        <taxon>Entomophthoromycotina</taxon>
        <taxon>Basidiobolomycetes</taxon>
        <taxon>Basidiobolales</taxon>
        <taxon>Basidiobolaceae</taxon>
        <taxon>Basidiobolus</taxon>
    </lineage>
</organism>
<dbReference type="Proteomes" id="UP000193498">
    <property type="component" value="Unassembled WGS sequence"/>
</dbReference>
<dbReference type="InterPro" id="IPR029068">
    <property type="entry name" value="Glyas_Bleomycin-R_OHBP_Dase"/>
</dbReference>
<dbReference type="Gene3D" id="3.10.180.10">
    <property type="entry name" value="2,3-Dihydroxybiphenyl 1,2-Dioxygenase, domain 1"/>
    <property type="match status" value="2"/>
</dbReference>
<keyword evidence="12" id="KW-0670">Pyruvate</keyword>
<name>A0A1Y1YT73_9FUNG</name>
<dbReference type="InterPro" id="IPR005956">
    <property type="entry name" value="4OHPhenylPyrv_dOase"/>
</dbReference>
<dbReference type="PIRSF" id="PIRSF009283">
    <property type="entry name" value="HPP_dOase"/>
    <property type="match status" value="1"/>
</dbReference>
<dbReference type="InterPro" id="IPR041736">
    <property type="entry name" value="4OHPhenylPyrv_dOase_N"/>
</dbReference>
<dbReference type="Pfam" id="PF00903">
    <property type="entry name" value="Glyoxalase"/>
    <property type="match status" value="2"/>
</dbReference>
<comment type="similarity">
    <text evidence="2 9">Belongs to the 4HPPD family.</text>
</comment>
<feature type="domain" description="VOC" evidence="11">
    <location>
        <begin position="17"/>
        <end position="155"/>
    </location>
</feature>
<dbReference type="InterPro" id="IPR037523">
    <property type="entry name" value="VOC_core"/>
</dbReference>
<dbReference type="FunFam" id="3.10.180.10:FF:000001">
    <property type="entry name" value="4-hydroxyphenylpyruvate dioxygenase"/>
    <property type="match status" value="1"/>
</dbReference>
<comment type="pathway">
    <text evidence="1">Amino-acid degradation; L-phenylalanine degradation; acetoacetate and fumarate from L-phenylalanine: step 3/6.</text>
</comment>
<dbReference type="PROSITE" id="PS51819">
    <property type="entry name" value="VOC"/>
    <property type="match status" value="2"/>
</dbReference>
<evidence type="ECO:0000256" key="10">
    <source>
        <dbReference type="PIRSR" id="PIRSR009283-1"/>
    </source>
</evidence>
<dbReference type="GO" id="GO:0006559">
    <property type="term" value="P:L-phenylalanine catabolic process"/>
    <property type="evidence" value="ECO:0007669"/>
    <property type="project" value="UniProtKB-UniPathway"/>
</dbReference>
<keyword evidence="8" id="KW-0585">Phenylalanine catabolism</keyword>
<feature type="binding site" evidence="10">
    <location>
        <position position="355"/>
    </location>
    <ligand>
        <name>Fe cation</name>
        <dbReference type="ChEBI" id="CHEBI:24875"/>
    </ligand>
</feature>
<evidence type="ECO:0000256" key="6">
    <source>
        <dbReference type="ARBA" id="ARBA00022878"/>
    </source>
</evidence>
<dbReference type="PANTHER" id="PTHR11959">
    <property type="entry name" value="4-HYDROXYPHENYLPYRUVATE DIOXYGENASE"/>
    <property type="match status" value="1"/>
</dbReference>
<feature type="domain" description="VOC" evidence="11">
    <location>
        <begin position="186"/>
        <end position="344"/>
    </location>
</feature>
<dbReference type="InterPro" id="IPR004360">
    <property type="entry name" value="Glyas_Fos-R_dOase_dom"/>
</dbReference>
<evidence type="ECO:0000256" key="7">
    <source>
        <dbReference type="ARBA" id="ARBA00023004"/>
    </source>
</evidence>
<keyword evidence="12" id="KW-0560">Oxidoreductase</keyword>
<comment type="cofactor">
    <cofactor evidence="10">
        <name>Fe cation</name>
        <dbReference type="ChEBI" id="CHEBI:24875"/>
    </cofactor>
    <text evidence="10">Binds 1 Fe cation per subunit.</text>
</comment>
<dbReference type="NCBIfam" id="TIGR01263">
    <property type="entry name" value="4HPPD"/>
    <property type="match status" value="1"/>
</dbReference>
<evidence type="ECO:0000256" key="4">
    <source>
        <dbReference type="ARBA" id="ARBA00022723"/>
    </source>
</evidence>
<proteinExistence type="inferred from homology"/>
<evidence type="ECO:0000256" key="2">
    <source>
        <dbReference type="ARBA" id="ARBA00005877"/>
    </source>
</evidence>
<feature type="binding site" evidence="10">
    <location>
        <position position="272"/>
    </location>
    <ligand>
        <name>Fe cation</name>
        <dbReference type="ChEBI" id="CHEBI:24875"/>
    </ligand>
</feature>
<dbReference type="GO" id="GO:0046872">
    <property type="term" value="F:metal ion binding"/>
    <property type="evidence" value="ECO:0007669"/>
    <property type="project" value="UniProtKB-KW"/>
</dbReference>